<evidence type="ECO:0000313" key="3">
    <source>
        <dbReference type="Proteomes" id="UP000002051"/>
    </source>
</evidence>
<dbReference type="HOGENOM" id="CLU_2797855_0_0_1"/>
<reference evidence="1 3" key="2">
    <citation type="journal article" date="2014" name="BMC Genomics">
        <title>An improved genome release (version Mt4.0) for the model legume Medicago truncatula.</title>
        <authorList>
            <person name="Tang H."/>
            <person name="Krishnakumar V."/>
            <person name="Bidwell S."/>
            <person name="Rosen B."/>
            <person name="Chan A."/>
            <person name="Zhou S."/>
            <person name="Gentzbittel L."/>
            <person name="Childs K.L."/>
            <person name="Yandell M."/>
            <person name="Gundlach H."/>
            <person name="Mayer K.F."/>
            <person name="Schwartz D.C."/>
            <person name="Town C.D."/>
        </authorList>
    </citation>
    <scope>GENOME REANNOTATION</scope>
    <source>
        <strain evidence="1">A17</strain>
        <strain evidence="2 3">cv. Jemalong A17</strain>
    </source>
</reference>
<reference evidence="1 3" key="1">
    <citation type="journal article" date="2011" name="Nature">
        <title>The Medicago genome provides insight into the evolution of rhizobial symbioses.</title>
        <authorList>
            <person name="Young N.D."/>
            <person name="Debelle F."/>
            <person name="Oldroyd G.E."/>
            <person name="Geurts R."/>
            <person name="Cannon S.B."/>
            <person name="Udvardi M.K."/>
            <person name="Benedito V.A."/>
            <person name="Mayer K.F."/>
            <person name="Gouzy J."/>
            <person name="Schoof H."/>
            <person name="Van de Peer Y."/>
            <person name="Proost S."/>
            <person name="Cook D.R."/>
            <person name="Meyers B.C."/>
            <person name="Spannagl M."/>
            <person name="Cheung F."/>
            <person name="De Mita S."/>
            <person name="Krishnakumar V."/>
            <person name="Gundlach H."/>
            <person name="Zhou S."/>
            <person name="Mudge J."/>
            <person name="Bharti A.K."/>
            <person name="Murray J.D."/>
            <person name="Naoumkina M.A."/>
            <person name="Rosen B."/>
            <person name="Silverstein K.A."/>
            <person name="Tang H."/>
            <person name="Rombauts S."/>
            <person name="Zhao P.X."/>
            <person name="Zhou P."/>
            <person name="Barbe V."/>
            <person name="Bardou P."/>
            <person name="Bechner M."/>
            <person name="Bellec A."/>
            <person name="Berger A."/>
            <person name="Berges H."/>
            <person name="Bidwell S."/>
            <person name="Bisseling T."/>
            <person name="Choisne N."/>
            <person name="Couloux A."/>
            <person name="Denny R."/>
            <person name="Deshpande S."/>
            <person name="Dai X."/>
            <person name="Doyle J.J."/>
            <person name="Dudez A.M."/>
            <person name="Farmer A.D."/>
            <person name="Fouteau S."/>
            <person name="Franken C."/>
            <person name="Gibelin C."/>
            <person name="Gish J."/>
            <person name="Goldstein S."/>
            <person name="Gonzalez A.J."/>
            <person name="Green P.J."/>
            <person name="Hallab A."/>
            <person name="Hartog M."/>
            <person name="Hua A."/>
            <person name="Humphray S.J."/>
            <person name="Jeong D.H."/>
            <person name="Jing Y."/>
            <person name="Jocker A."/>
            <person name="Kenton S.M."/>
            <person name="Kim D.J."/>
            <person name="Klee K."/>
            <person name="Lai H."/>
            <person name="Lang C."/>
            <person name="Lin S."/>
            <person name="Macmil S.L."/>
            <person name="Magdelenat G."/>
            <person name="Matthews L."/>
            <person name="McCorrison J."/>
            <person name="Monaghan E.L."/>
            <person name="Mun J.H."/>
            <person name="Najar F.Z."/>
            <person name="Nicholson C."/>
            <person name="Noirot C."/>
            <person name="O'Bleness M."/>
            <person name="Paule C.R."/>
            <person name="Poulain J."/>
            <person name="Prion F."/>
            <person name="Qin B."/>
            <person name="Qu C."/>
            <person name="Retzel E.F."/>
            <person name="Riddle C."/>
            <person name="Sallet E."/>
            <person name="Samain S."/>
            <person name="Samson N."/>
            <person name="Sanders I."/>
            <person name="Saurat O."/>
            <person name="Scarpelli C."/>
            <person name="Schiex T."/>
            <person name="Segurens B."/>
            <person name="Severin A.J."/>
            <person name="Sherrier D.J."/>
            <person name="Shi R."/>
            <person name="Sims S."/>
            <person name="Singer S.R."/>
            <person name="Sinharoy S."/>
            <person name="Sterck L."/>
            <person name="Viollet A."/>
            <person name="Wang B.B."/>
            <person name="Wang K."/>
            <person name="Wang M."/>
            <person name="Wang X."/>
            <person name="Warfsmann J."/>
            <person name="Weissenbach J."/>
            <person name="White D.D."/>
            <person name="White J.D."/>
            <person name="Wiley G.B."/>
            <person name="Wincker P."/>
            <person name="Xing Y."/>
            <person name="Yang L."/>
            <person name="Yao Z."/>
            <person name="Ying F."/>
            <person name="Zhai J."/>
            <person name="Zhou L."/>
            <person name="Zuber A."/>
            <person name="Denarie J."/>
            <person name="Dixon R.A."/>
            <person name="May G.D."/>
            <person name="Schwartz D.C."/>
            <person name="Rogers J."/>
            <person name="Quetier F."/>
            <person name="Town C.D."/>
            <person name="Roe B.A."/>
        </authorList>
    </citation>
    <scope>NUCLEOTIDE SEQUENCE [LARGE SCALE GENOMIC DNA]</scope>
    <source>
        <strain evidence="1">A17</strain>
        <strain evidence="2 3">cv. Jemalong A17</strain>
    </source>
</reference>
<evidence type="ECO:0000313" key="1">
    <source>
        <dbReference type="EMBL" id="KEH20792.1"/>
    </source>
</evidence>
<protein>
    <submittedName>
        <fullName evidence="1 2">Uncharacterized protein</fullName>
    </submittedName>
</protein>
<sequence>MSRMCFKIFDHSEAALFRKNLNPSDASLKFSSLVYQCQLCNCIKSNKSRLQKVRGPGPPAPNMHTSLI</sequence>
<accession>A0A072TTM7</accession>
<keyword evidence="3" id="KW-1185">Reference proteome</keyword>
<dbReference type="AlphaFoldDB" id="A0A072TTM7"/>
<dbReference type="EMBL" id="CM001224">
    <property type="protein sequence ID" value="KEH20792.1"/>
    <property type="molecule type" value="Genomic_DNA"/>
</dbReference>
<name>A0A072TTM7_MEDTR</name>
<evidence type="ECO:0000313" key="2">
    <source>
        <dbReference type="EnsemblPlants" id="KEH20792"/>
    </source>
</evidence>
<proteinExistence type="predicted"/>
<gene>
    <name evidence="1" type="ordered locus">MTR_8g089965</name>
</gene>
<organism evidence="1 3">
    <name type="scientific">Medicago truncatula</name>
    <name type="common">Barrel medic</name>
    <name type="synonym">Medicago tribuloides</name>
    <dbReference type="NCBI Taxonomy" id="3880"/>
    <lineage>
        <taxon>Eukaryota</taxon>
        <taxon>Viridiplantae</taxon>
        <taxon>Streptophyta</taxon>
        <taxon>Embryophyta</taxon>
        <taxon>Tracheophyta</taxon>
        <taxon>Spermatophyta</taxon>
        <taxon>Magnoliopsida</taxon>
        <taxon>eudicotyledons</taxon>
        <taxon>Gunneridae</taxon>
        <taxon>Pentapetalae</taxon>
        <taxon>rosids</taxon>
        <taxon>fabids</taxon>
        <taxon>Fabales</taxon>
        <taxon>Fabaceae</taxon>
        <taxon>Papilionoideae</taxon>
        <taxon>50 kb inversion clade</taxon>
        <taxon>NPAAA clade</taxon>
        <taxon>Hologalegina</taxon>
        <taxon>IRL clade</taxon>
        <taxon>Trifolieae</taxon>
        <taxon>Medicago</taxon>
    </lineage>
</organism>
<dbReference type="Proteomes" id="UP000002051">
    <property type="component" value="Chromosome 8"/>
</dbReference>
<dbReference type="EnsemblPlants" id="KEH20792">
    <property type="protein sequence ID" value="KEH20792"/>
    <property type="gene ID" value="MTR_8g089965"/>
</dbReference>
<reference evidence="2" key="3">
    <citation type="submission" date="2015-04" db="UniProtKB">
        <authorList>
            <consortium name="EnsemblPlants"/>
        </authorList>
    </citation>
    <scope>IDENTIFICATION</scope>
    <source>
        <strain evidence="2">cv. Jemalong A17</strain>
    </source>
</reference>